<sequence length="65" mass="7556">MSDVTGKHSPVEKFFRMCLFVFGGIVLLQLSLQMLAEIWPWLVGIAVLVGLVAGLLWWLWIRRQW</sequence>
<feature type="transmembrane region" description="Helical" evidence="1">
    <location>
        <begin position="14"/>
        <end position="32"/>
    </location>
</feature>
<dbReference type="OrthoDB" id="5123134at2"/>
<dbReference type="KEGG" id="cpre:Csp1_19970"/>
<gene>
    <name evidence="2" type="ORF">Csp1_19970</name>
</gene>
<dbReference type="Proteomes" id="UP000247696">
    <property type="component" value="Chromosome"/>
</dbReference>
<protein>
    <submittedName>
        <fullName evidence="2">Uncharacterized protein</fullName>
    </submittedName>
</protein>
<dbReference type="RefSeq" id="WP_110481717.1">
    <property type="nucleotide sequence ID" value="NZ_CP024988.1"/>
</dbReference>
<keyword evidence="1" id="KW-0812">Transmembrane</keyword>
<dbReference type="EMBL" id="CP024988">
    <property type="protein sequence ID" value="AWT26765.1"/>
    <property type="molecule type" value="Genomic_DNA"/>
</dbReference>
<accession>A0A2Z3YNC4</accession>
<evidence type="ECO:0000256" key="1">
    <source>
        <dbReference type="SAM" id="Phobius"/>
    </source>
</evidence>
<proteinExistence type="predicted"/>
<evidence type="ECO:0000313" key="2">
    <source>
        <dbReference type="EMBL" id="AWT26765.1"/>
    </source>
</evidence>
<evidence type="ECO:0000313" key="3">
    <source>
        <dbReference type="Proteomes" id="UP000247696"/>
    </source>
</evidence>
<keyword evidence="1" id="KW-1133">Transmembrane helix</keyword>
<reference evidence="3" key="1">
    <citation type="submission" date="2017-11" db="EMBL/GenBank/DDBJ databases">
        <title>Otitis media/interna in a cat caused by the recently described species Corynebacterium provencense.</title>
        <authorList>
            <person name="Kittl S."/>
            <person name="Brodard I."/>
            <person name="Rychener L."/>
            <person name="Jores J."/>
            <person name="Roosje P."/>
            <person name="Gobeli Brawand S."/>
        </authorList>
    </citation>
    <scope>NUCLEOTIDE SEQUENCE [LARGE SCALE GENOMIC DNA]</scope>
    <source>
        <strain evidence="3">17KM38</strain>
    </source>
</reference>
<feature type="transmembrane region" description="Helical" evidence="1">
    <location>
        <begin position="38"/>
        <end position="60"/>
    </location>
</feature>
<keyword evidence="3" id="KW-1185">Reference proteome</keyword>
<dbReference type="AlphaFoldDB" id="A0A2Z3YNC4"/>
<name>A0A2Z3YNC4_9CORY</name>
<keyword evidence="1" id="KW-0472">Membrane</keyword>
<organism evidence="2 3">
    <name type="scientific">Corynebacterium provencense</name>
    <dbReference type="NCBI Taxonomy" id="1737425"/>
    <lineage>
        <taxon>Bacteria</taxon>
        <taxon>Bacillati</taxon>
        <taxon>Actinomycetota</taxon>
        <taxon>Actinomycetes</taxon>
        <taxon>Mycobacteriales</taxon>
        <taxon>Corynebacteriaceae</taxon>
        <taxon>Corynebacterium</taxon>
    </lineage>
</organism>